<dbReference type="GO" id="GO:0046974">
    <property type="term" value="F:histone H3K9 methyltransferase activity"/>
    <property type="evidence" value="ECO:0007669"/>
    <property type="project" value="TreeGrafter"/>
</dbReference>
<accession>A0AAE0KHX1</accession>
<dbReference type="InterPro" id="IPR043550">
    <property type="entry name" value="EHMT1/EHMT2"/>
</dbReference>
<keyword evidence="3" id="KW-1185">Reference proteome</keyword>
<dbReference type="GO" id="GO:0000122">
    <property type="term" value="P:negative regulation of transcription by RNA polymerase II"/>
    <property type="evidence" value="ECO:0007669"/>
    <property type="project" value="TreeGrafter"/>
</dbReference>
<dbReference type="AlphaFoldDB" id="A0AAE0KHX1"/>
<sequence length="116" mass="13115">IVAGTWIALYLGEVIPEGETDKSRQKSVYNFTMPAIGNGNTQRGGAPGFEIDGRYYGGLARFFNHDCMPNMRASPEQVGKMRFIVFQAARDIHAGEQLTFHYGMEFFHDHDLKCYC</sequence>
<reference evidence="2" key="2">
    <citation type="submission" date="2023-06" db="EMBL/GenBank/DDBJ databases">
        <authorList>
            <consortium name="Lawrence Berkeley National Laboratory"/>
            <person name="Haridas S."/>
            <person name="Hensen N."/>
            <person name="Bonometti L."/>
            <person name="Westerberg I."/>
            <person name="Brannstrom I.O."/>
            <person name="Guillou S."/>
            <person name="Cros-Aarteil S."/>
            <person name="Calhoun S."/>
            <person name="Kuo A."/>
            <person name="Mondo S."/>
            <person name="Pangilinan J."/>
            <person name="Riley R."/>
            <person name="Labutti K."/>
            <person name="Andreopoulos B."/>
            <person name="Lipzen A."/>
            <person name="Chen C."/>
            <person name="Yanf M."/>
            <person name="Daum C."/>
            <person name="Ng V."/>
            <person name="Clum A."/>
            <person name="Steindorff A."/>
            <person name="Ohm R."/>
            <person name="Martin F."/>
            <person name="Silar P."/>
            <person name="Natvig D."/>
            <person name="Lalanne C."/>
            <person name="Gautier V."/>
            <person name="Ament-Velasquez S.L."/>
            <person name="Kruys A."/>
            <person name="Hutchinson M.I."/>
            <person name="Powell A.J."/>
            <person name="Barry K."/>
            <person name="Miller A.N."/>
            <person name="Grigoriev I.V."/>
            <person name="Debuchy R."/>
            <person name="Gladieux P."/>
            <person name="Thoren M.H."/>
            <person name="Johannesson H."/>
        </authorList>
    </citation>
    <scope>NUCLEOTIDE SEQUENCE</scope>
    <source>
        <strain evidence="2">CBS 958.72</strain>
    </source>
</reference>
<dbReference type="PANTHER" id="PTHR46307:SF4">
    <property type="entry name" value="G9A, ISOFORM B"/>
    <property type="match status" value="1"/>
</dbReference>
<comment type="caution">
    <text evidence="2">The sequence shown here is derived from an EMBL/GenBank/DDBJ whole genome shotgun (WGS) entry which is preliminary data.</text>
</comment>
<gene>
    <name evidence="2" type="ORF">B0T24DRAFT_509562</name>
</gene>
<protein>
    <recommendedName>
        <fullName evidence="1">SET domain-containing protein</fullName>
    </recommendedName>
</protein>
<evidence type="ECO:0000313" key="3">
    <source>
        <dbReference type="Proteomes" id="UP001287356"/>
    </source>
</evidence>
<organism evidence="2 3">
    <name type="scientific">Lasiosphaeria ovina</name>
    <dbReference type="NCBI Taxonomy" id="92902"/>
    <lineage>
        <taxon>Eukaryota</taxon>
        <taxon>Fungi</taxon>
        <taxon>Dikarya</taxon>
        <taxon>Ascomycota</taxon>
        <taxon>Pezizomycotina</taxon>
        <taxon>Sordariomycetes</taxon>
        <taxon>Sordariomycetidae</taxon>
        <taxon>Sordariales</taxon>
        <taxon>Lasiosphaeriaceae</taxon>
        <taxon>Lasiosphaeria</taxon>
    </lineage>
</organism>
<dbReference type="InterPro" id="IPR001214">
    <property type="entry name" value="SET_dom"/>
</dbReference>
<feature type="non-terminal residue" evidence="2">
    <location>
        <position position="1"/>
    </location>
</feature>
<dbReference type="GO" id="GO:0005634">
    <property type="term" value="C:nucleus"/>
    <property type="evidence" value="ECO:0007669"/>
    <property type="project" value="TreeGrafter"/>
</dbReference>
<proteinExistence type="predicted"/>
<feature type="non-terminal residue" evidence="2">
    <location>
        <position position="116"/>
    </location>
</feature>
<dbReference type="PANTHER" id="PTHR46307">
    <property type="entry name" value="G9A, ISOFORM B"/>
    <property type="match status" value="1"/>
</dbReference>
<dbReference type="SUPFAM" id="SSF82199">
    <property type="entry name" value="SET domain"/>
    <property type="match status" value="1"/>
</dbReference>
<dbReference type="InterPro" id="IPR046341">
    <property type="entry name" value="SET_dom_sf"/>
</dbReference>
<name>A0AAE0KHX1_9PEZI</name>
<dbReference type="EMBL" id="JAULSN010000003">
    <property type="protein sequence ID" value="KAK3377058.1"/>
    <property type="molecule type" value="Genomic_DNA"/>
</dbReference>
<dbReference type="GO" id="GO:0000785">
    <property type="term" value="C:chromatin"/>
    <property type="evidence" value="ECO:0007669"/>
    <property type="project" value="TreeGrafter"/>
</dbReference>
<reference evidence="2" key="1">
    <citation type="journal article" date="2023" name="Mol. Phylogenet. Evol.">
        <title>Genome-scale phylogeny and comparative genomics of the fungal order Sordariales.</title>
        <authorList>
            <person name="Hensen N."/>
            <person name="Bonometti L."/>
            <person name="Westerberg I."/>
            <person name="Brannstrom I.O."/>
            <person name="Guillou S."/>
            <person name="Cros-Aarteil S."/>
            <person name="Calhoun S."/>
            <person name="Haridas S."/>
            <person name="Kuo A."/>
            <person name="Mondo S."/>
            <person name="Pangilinan J."/>
            <person name="Riley R."/>
            <person name="LaButti K."/>
            <person name="Andreopoulos B."/>
            <person name="Lipzen A."/>
            <person name="Chen C."/>
            <person name="Yan M."/>
            <person name="Daum C."/>
            <person name="Ng V."/>
            <person name="Clum A."/>
            <person name="Steindorff A."/>
            <person name="Ohm R.A."/>
            <person name="Martin F."/>
            <person name="Silar P."/>
            <person name="Natvig D.O."/>
            <person name="Lalanne C."/>
            <person name="Gautier V."/>
            <person name="Ament-Velasquez S.L."/>
            <person name="Kruys A."/>
            <person name="Hutchinson M.I."/>
            <person name="Powell A.J."/>
            <person name="Barry K."/>
            <person name="Miller A.N."/>
            <person name="Grigoriev I.V."/>
            <person name="Debuchy R."/>
            <person name="Gladieux P."/>
            <person name="Hiltunen Thoren M."/>
            <person name="Johannesson H."/>
        </authorList>
    </citation>
    <scope>NUCLEOTIDE SEQUENCE</scope>
    <source>
        <strain evidence="2">CBS 958.72</strain>
    </source>
</reference>
<feature type="domain" description="SET" evidence="1">
    <location>
        <begin position="1"/>
        <end position="103"/>
    </location>
</feature>
<dbReference type="SMART" id="SM00317">
    <property type="entry name" value="SET"/>
    <property type="match status" value="1"/>
</dbReference>
<dbReference type="Pfam" id="PF00856">
    <property type="entry name" value="SET"/>
    <property type="match status" value="1"/>
</dbReference>
<dbReference type="Gene3D" id="2.170.270.10">
    <property type="entry name" value="SET domain"/>
    <property type="match status" value="1"/>
</dbReference>
<dbReference type="PROSITE" id="PS50280">
    <property type="entry name" value="SET"/>
    <property type="match status" value="1"/>
</dbReference>
<evidence type="ECO:0000259" key="1">
    <source>
        <dbReference type="PROSITE" id="PS50280"/>
    </source>
</evidence>
<dbReference type="Proteomes" id="UP001287356">
    <property type="component" value="Unassembled WGS sequence"/>
</dbReference>
<evidence type="ECO:0000313" key="2">
    <source>
        <dbReference type="EMBL" id="KAK3377058.1"/>
    </source>
</evidence>